<organism evidence="6 7">
    <name type="scientific">Tengunoibacter tsumagoiensis</name>
    <dbReference type="NCBI Taxonomy" id="2014871"/>
    <lineage>
        <taxon>Bacteria</taxon>
        <taxon>Bacillati</taxon>
        <taxon>Chloroflexota</taxon>
        <taxon>Ktedonobacteria</taxon>
        <taxon>Ktedonobacterales</taxon>
        <taxon>Dictyobacteraceae</taxon>
        <taxon>Tengunoibacter</taxon>
    </lineage>
</organism>
<comment type="subunit">
    <text evidence="5">Homodimer.</text>
</comment>
<proteinExistence type="inferred from homology"/>
<keyword evidence="5" id="KW-0456">Lyase</keyword>
<dbReference type="InterPro" id="IPR000422">
    <property type="entry name" value="DHBP_synthase_RibB"/>
</dbReference>
<dbReference type="GO" id="GO:0046872">
    <property type="term" value="F:metal ion binding"/>
    <property type="evidence" value="ECO:0007669"/>
    <property type="project" value="UniProtKB-KW"/>
</dbReference>
<dbReference type="GO" id="GO:0008686">
    <property type="term" value="F:3,4-dihydroxy-2-butanone-4-phosphate synthase activity"/>
    <property type="evidence" value="ECO:0007669"/>
    <property type="project" value="UniProtKB-EC"/>
</dbReference>
<keyword evidence="7" id="KW-1185">Reference proteome</keyword>
<evidence type="ECO:0000313" key="7">
    <source>
        <dbReference type="Proteomes" id="UP000287352"/>
    </source>
</evidence>
<dbReference type="Gene3D" id="3.90.870.10">
    <property type="entry name" value="DHBP synthase"/>
    <property type="match status" value="1"/>
</dbReference>
<evidence type="ECO:0000256" key="3">
    <source>
        <dbReference type="ARBA" id="ARBA00022619"/>
    </source>
</evidence>
<dbReference type="UniPathway" id="UPA00275">
    <property type="reaction ID" value="UER00399"/>
</dbReference>
<dbReference type="RefSeq" id="WP_126580455.1">
    <property type="nucleotide sequence ID" value="NZ_BIFR01000001.1"/>
</dbReference>
<comment type="function">
    <text evidence="1 5">Catalyzes the conversion of D-ribulose 5-phosphate to formate and 3,4-dihydroxy-2-butanone 4-phosphate.</text>
</comment>
<comment type="similarity">
    <text evidence="5">Belongs to the DHBP synthase family.</text>
</comment>
<dbReference type="PANTHER" id="PTHR21327:SF18">
    <property type="entry name" value="3,4-DIHYDROXY-2-BUTANONE 4-PHOSPHATE SYNTHASE"/>
    <property type="match status" value="1"/>
</dbReference>
<dbReference type="Pfam" id="PF00926">
    <property type="entry name" value="DHBP_synthase"/>
    <property type="match status" value="1"/>
</dbReference>
<keyword evidence="5" id="KW-0464">Manganese</keyword>
<keyword evidence="3 5" id="KW-0686">Riboflavin biosynthesis</keyword>
<protein>
    <recommendedName>
        <fullName evidence="5">3,4-dihydroxy-2-butanone 4-phosphate synthase</fullName>
        <shortName evidence="5">DHBP synthase</shortName>
        <ecNumber evidence="5">4.1.99.12</ecNumber>
    </recommendedName>
</protein>
<keyword evidence="4 5" id="KW-0479">Metal-binding</keyword>
<dbReference type="GO" id="GO:0005829">
    <property type="term" value="C:cytosol"/>
    <property type="evidence" value="ECO:0007669"/>
    <property type="project" value="TreeGrafter"/>
</dbReference>
<comment type="caution">
    <text evidence="6">The sequence shown here is derived from an EMBL/GenBank/DDBJ whole genome shotgun (WGS) entry which is preliminary data.</text>
</comment>
<evidence type="ECO:0000313" key="6">
    <source>
        <dbReference type="EMBL" id="GCE12873.1"/>
    </source>
</evidence>
<dbReference type="SUPFAM" id="SSF55821">
    <property type="entry name" value="YrdC/RibB"/>
    <property type="match status" value="1"/>
</dbReference>
<evidence type="ECO:0000256" key="1">
    <source>
        <dbReference type="ARBA" id="ARBA00002284"/>
    </source>
</evidence>
<comment type="catalytic activity">
    <reaction evidence="5">
        <text>D-ribulose 5-phosphate = (2S)-2-hydroxy-3-oxobutyl phosphate + formate + H(+)</text>
        <dbReference type="Rhea" id="RHEA:18457"/>
        <dbReference type="ChEBI" id="CHEBI:15378"/>
        <dbReference type="ChEBI" id="CHEBI:15740"/>
        <dbReference type="ChEBI" id="CHEBI:58121"/>
        <dbReference type="ChEBI" id="CHEBI:58830"/>
        <dbReference type="EC" id="4.1.99.12"/>
    </reaction>
</comment>
<accession>A0A402A166</accession>
<dbReference type="EC" id="4.1.99.12" evidence="5"/>
<dbReference type="InterPro" id="IPR017945">
    <property type="entry name" value="DHBP_synth_RibB-like_a/b_dom"/>
</dbReference>
<evidence type="ECO:0000256" key="2">
    <source>
        <dbReference type="ARBA" id="ARBA00004904"/>
    </source>
</evidence>
<dbReference type="OrthoDB" id="9793111at2"/>
<comment type="cofactor">
    <cofactor evidence="5">
        <name>Mg(2+)</name>
        <dbReference type="ChEBI" id="CHEBI:18420"/>
    </cofactor>
    <cofactor evidence="5">
        <name>Mn(2+)</name>
        <dbReference type="ChEBI" id="CHEBI:29035"/>
    </cofactor>
    <text evidence="5">Binds 2 divalent metal cations per subunit. Magnesium or manganese.</text>
</comment>
<reference evidence="7" key="1">
    <citation type="submission" date="2018-12" db="EMBL/GenBank/DDBJ databases">
        <title>Tengunoibacter tsumagoiensis gen. nov., sp. nov., Dictyobacter kobayashii sp. nov., D. alpinus sp. nov., and D. joshuensis sp. nov. and description of Dictyobacteraceae fam. nov. within the order Ktedonobacterales isolated from Tengu-no-mugimeshi.</title>
        <authorList>
            <person name="Wang C.M."/>
            <person name="Zheng Y."/>
            <person name="Sakai Y."/>
            <person name="Toyoda A."/>
            <person name="Minakuchi Y."/>
            <person name="Abe K."/>
            <person name="Yokota A."/>
            <person name="Yabe S."/>
        </authorList>
    </citation>
    <scope>NUCLEOTIDE SEQUENCE [LARGE SCALE GENOMIC DNA]</scope>
    <source>
        <strain evidence="7">Uno3</strain>
    </source>
</reference>
<dbReference type="EMBL" id="BIFR01000001">
    <property type="protein sequence ID" value="GCE12873.1"/>
    <property type="molecule type" value="Genomic_DNA"/>
</dbReference>
<dbReference type="PANTHER" id="PTHR21327">
    <property type="entry name" value="GTP CYCLOHYDROLASE II-RELATED"/>
    <property type="match status" value="1"/>
</dbReference>
<evidence type="ECO:0000256" key="4">
    <source>
        <dbReference type="ARBA" id="ARBA00022723"/>
    </source>
</evidence>
<dbReference type="AlphaFoldDB" id="A0A402A166"/>
<comment type="pathway">
    <text evidence="2 5">Cofactor biosynthesis; riboflavin biosynthesis; 2-hydroxy-3-oxobutyl phosphate from D-ribulose 5-phosphate: step 1/1.</text>
</comment>
<keyword evidence="5" id="KW-0460">Magnesium</keyword>
<sequence>MTMLSSLFLSLSEALEEIQAGRMVLMSDDEERENETDLCLAAQFITPAQINFLLNSAHGLICVPLTGERLDALDIPLMESAYSPLQGTAFTISVDARAHTTTGISSSDRAQTIHTLIDPSSQASDLARPGHVFPLRAHAEGLSARRGHTEAAVALMQLAGLEPGAVICEVLDPTGEPARGTTLLEMAHYWHIGLITVETIAQAQRLLH</sequence>
<dbReference type="GO" id="GO:0009231">
    <property type="term" value="P:riboflavin biosynthetic process"/>
    <property type="evidence" value="ECO:0007669"/>
    <property type="project" value="UniProtKB-UniPathway"/>
</dbReference>
<dbReference type="NCBIfam" id="TIGR00506">
    <property type="entry name" value="ribB"/>
    <property type="match status" value="1"/>
</dbReference>
<dbReference type="Proteomes" id="UP000287352">
    <property type="component" value="Unassembled WGS sequence"/>
</dbReference>
<evidence type="ECO:0000256" key="5">
    <source>
        <dbReference type="RuleBase" id="RU003843"/>
    </source>
</evidence>
<gene>
    <name evidence="6" type="ORF">KTT_27320</name>
</gene>
<name>A0A402A166_9CHLR</name>